<accession>A0AA35Y8B7</accession>
<feature type="region of interest" description="Disordered" evidence="1">
    <location>
        <begin position="12"/>
        <end position="66"/>
    </location>
</feature>
<sequence>MHAIPLSIVYPNASSKGEIPQGTNSDIESNDDQLNPRKSKASFSGGANDVELGSSSTAGGSSAPPPIKCKLIVQTRNDECQSIKLAQNLALADAQKTNTQHFNIDLAKQNRVSKLDDRTNRRKFRNVLGQRYQHDPIIKFRCTKLKNESLKLHLVVDKEESEFFKRRIEEAWKLVVILFKESSHCARPQGGSKKRYSFKSFMACKPSVYEERCDPKGQDLICWERICRTLGDGAMANMSWEDFFKRINPKYFAPSDIEKMVDKLFDLKKVELTMDQYAKEYSDWMLFIGHILPTERGRIY</sequence>
<proteinExistence type="predicted"/>
<dbReference type="Proteomes" id="UP001177003">
    <property type="component" value="Chromosome 2"/>
</dbReference>
<feature type="compositionally biased region" description="Low complexity" evidence="1">
    <location>
        <begin position="53"/>
        <end position="62"/>
    </location>
</feature>
<name>A0AA35Y8B7_LACSI</name>
<reference evidence="2" key="1">
    <citation type="submission" date="2023-04" db="EMBL/GenBank/DDBJ databases">
        <authorList>
            <person name="Vijverberg K."/>
            <person name="Xiong W."/>
            <person name="Schranz E."/>
        </authorList>
    </citation>
    <scope>NUCLEOTIDE SEQUENCE</scope>
</reference>
<evidence type="ECO:0008006" key="4">
    <source>
        <dbReference type="Google" id="ProtNLM"/>
    </source>
</evidence>
<evidence type="ECO:0000313" key="3">
    <source>
        <dbReference type="Proteomes" id="UP001177003"/>
    </source>
</evidence>
<dbReference type="AlphaFoldDB" id="A0AA35Y8B7"/>
<protein>
    <recommendedName>
        <fullName evidence="4">Retrotransposon gag domain-containing protein</fullName>
    </recommendedName>
</protein>
<gene>
    <name evidence="2" type="ORF">LSALG_LOCUS11331</name>
</gene>
<evidence type="ECO:0000313" key="2">
    <source>
        <dbReference type="EMBL" id="CAI9271049.1"/>
    </source>
</evidence>
<evidence type="ECO:0000256" key="1">
    <source>
        <dbReference type="SAM" id="MobiDB-lite"/>
    </source>
</evidence>
<dbReference type="EMBL" id="OX465078">
    <property type="protein sequence ID" value="CAI9271049.1"/>
    <property type="molecule type" value="Genomic_DNA"/>
</dbReference>
<organism evidence="2 3">
    <name type="scientific">Lactuca saligna</name>
    <name type="common">Willowleaf lettuce</name>
    <dbReference type="NCBI Taxonomy" id="75948"/>
    <lineage>
        <taxon>Eukaryota</taxon>
        <taxon>Viridiplantae</taxon>
        <taxon>Streptophyta</taxon>
        <taxon>Embryophyta</taxon>
        <taxon>Tracheophyta</taxon>
        <taxon>Spermatophyta</taxon>
        <taxon>Magnoliopsida</taxon>
        <taxon>eudicotyledons</taxon>
        <taxon>Gunneridae</taxon>
        <taxon>Pentapetalae</taxon>
        <taxon>asterids</taxon>
        <taxon>campanulids</taxon>
        <taxon>Asterales</taxon>
        <taxon>Asteraceae</taxon>
        <taxon>Cichorioideae</taxon>
        <taxon>Cichorieae</taxon>
        <taxon>Lactucinae</taxon>
        <taxon>Lactuca</taxon>
    </lineage>
</organism>
<keyword evidence="3" id="KW-1185">Reference proteome</keyword>